<accession>A0ABU0AB10</accession>
<gene>
    <name evidence="11" type="ORF">J2S17_000307</name>
</gene>
<feature type="domain" description="Peptidase S11 D-alanyl-D-alanine carboxypeptidase A N-terminal" evidence="10">
    <location>
        <begin position="16"/>
        <end position="243"/>
    </location>
</feature>
<proteinExistence type="inferred from homology"/>
<evidence type="ECO:0000256" key="1">
    <source>
        <dbReference type="ARBA" id="ARBA00007164"/>
    </source>
</evidence>
<dbReference type="EMBL" id="JAUSUB010000001">
    <property type="protein sequence ID" value="MDQ0268438.1"/>
    <property type="molecule type" value="Genomic_DNA"/>
</dbReference>
<dbReference type="InterPro" id="IPR001967">
    <property type="entry name" value="Peptidase_S11_N"/>
</dbReference>
<keyword evidence="9" id="KW-0812">Transmembrane</keyword>
<evidence type="ECO:0000256" key="7">
    <source>
        <dbReference type="RuleBase" id="RU004016"/>
    </source>
</evidence>
<evidence type="ECO:0000256" key="6">
    <source>
        <dbReference type="ARBA" id="ARBA00023316"/>
    </source>
</evidence>
<keyword evidence="11" id="KW-0121">Carboxypeptidase</keyword>
<keyword evidence="12" id="KW-1185">Reference proteome</keyword>
<keyword evidence="5" id="KW-0573">Peptidoglycan synthesis</keyword>
<comment type="similarity">
    <text evidence="1 7">Belongs to the peptidase S11 family.</text>
</comment>
<dbReference type="PANTHER" id="PTHR21581:SF33">
    <property type="entry name" value="D-ALANYL-D-ALANINE CARBOXYPEPTIDASE DACB"/>
    <property type="match status" value="1"/>
</dbReference>
<keyword evidence="3 11" id="KW-0378">Hydrolase</keyword>
<dbReference type="Gene3D" id="3.40.710.10">
    <property type="entry name" value="DD-peptidase/beta-lactamase superfamily"/>
    <property type="match status" value="1"/>
</dbReference>
<dbReference type="InterPro" id="IPR018044">
    <property type="entry name" value="Peptidase_S11"/>
</dbReference>
<reference evidence="11 12" key="1">
    <citation type="submission" date="2023-07" db="EMBL/GenBank/DDBJ databases">
        <title>Genomic Encyclopedia of Type Strains, Phase IV (KMG-IV): sequencing the most valuable type-strain genomes for metagenomic binning, comparative biology and taxonomic classification.</title>
        <authorList>
            <person name="Goeker M."/>
        </authorList>
    </citation>
    <scope>NUCLEOTIDE SEQUENCE [LARGE SCALE GENOMIC DNA]</scope>
    <source>
        <strain evidence="11 12">DSM 23494</strain>
    </source>
</reference>
<evidence type="ECO:0000256" key="9">
    <source>
        <dbReference type="SAM" id="Phobius"/>
    </source>
</evidence>
<keyword evidence="6" id="KW-0961">Cell wall biogenesis/degradation</keyword>
<keyword evidence="2" id="KW-0732">Signal</keyword>
<evidence type="ECO:0000256" key="8">
    <source>
        <dbReference type="SAM" id="MobiDB-lite"/>
    </source>
</evidence>
<evidence type="ECO:0000256" key="5">
    <source>
        <dbReference type="ARBA" id="ARBA00022984"/>
    </source>
</evidence>
<evidence type="ECO:0000313" key="11">
    <source>
        <dbReference type="EMBL" id="MDQ0268438.1"/>
    </source>
</evidence>
<comment type="caution">
    <text evidence="11">The sequence shown here is derived from an EMBL/GenBank/DDBJ whole genome shotgun (WGS) entry which is preliminary data.</text>
</comment>
<keyword evidence="11" id="KW-0645">Protease</keyword>
<evidence type="ECO:0000256" key="3">
    <source>
        <dbReference type="ARBA" id="ARBA00022801"/>
    </source>
</evidence>
<evidence type="ECO:0000256" key="4">
    <source>
        <dbReference type="ARBA" id="ARBA00022960"/>
    </source>
</evidence>
<evidence type="ECO:0000259" key="10">
    <source>
        <dbReference type="Pfam" id="PF00768"/>
    </source>
</evidence>
<keyword evidence="4" id="KW-0133">Cell shape</keyword>
<sequence length="395" mass="44563">MILTLQVNSYVHAEEIEPEILSESAIVMESTTGAILYDKNAEDMMYPASLTKIATAIYAIEKGRLNDVVTVSEEATNVDGTKVYLEVGEKVKLKKLIQGMLINSGNDAASAIAEHLHGNIEDFSHQLNGFLAEEIGVKNTHFTNPHGLYNDKHYTTAKDLAMITNYALKNETFTEIFGTKELKWKGESWDTSLVSHHQMLNGERPYNWITGGKTGFVNEAKQTLASSASDGSLDLTAIVLKADYKRDIYKDTANILDYSFAHYINKEFVPSEEYVVNDKIYTLEDTSISVTVPKAGFKEKITSQGEILLSDNEERAIQTIQLKEEEGEEGEEEHVASNQALNRSASDDDHSHYLKSIMLGTGVIILLIFLFLYQLWRKKRRKQSEMGYIVRRRNW</sequence>
<organism evidence="11 12">
    <name type="scientific">Cytobacillus purgationiresistens</name>
    <dbReference type="NCBI Taxonomy" id="863449"/>
    <lineage>
        <taxon>Bacteria</taxon>
        <taxon>Bacillati</taxon>
        <taxon>Bacillota</taxon>
        <taxon>Bacilli</taxon>
        <taxon>Bacillales</taxon>
        <taxon>Bacillaceae</taxon>
        <taxon>Cytobacillus</taxon>
    </lineage>
</organism>
<protein>
    <submittedName>
        <fullName evidence="11">D-alanyl-D-alanine carboxypeptidase</fullName>
        <ecNumber evidence="11">3.4.16.4</ecNumber>
    </submittedName>
</protein>
<dbReference type="Proteomes" id="UP001238088">
    <property type="component" value="Unassembled WGS sequence"/>
</dbReference>
<dbReference type="GO" id="GO:0009002">
    <property type="term" value="F:serine-type D-Ala-D-Ala carboxypeptidase activity"/>
    <property type="evidence" value="ECO:0007669"/>
    <property type="project" value="UniProtKB-EC"/>
</dbReference>
<dbReference type="Pfam" id="PF00768">
    <property type="entry name" value="Peptidase_S11"/>
    <property type="match status" value="1"/>
</dbReference>
<evidence type="ECO:0000256" key="2">
    <source>
        <dbReference type="ARBA" id="ARBA00022729"/>
    </source>
</evidence>
<dbReference type="EC" id="3.4.16.4" evidence="11"/>
<dbReference type="InterPro" id="IPR012338">
    <property type="entry name" value="Beta-lactam/transpept-like"/>
</dbReference>
<keyword evidence="9" id="KW-1133">Transmembrane helix</keyword>
<feature type="transmembrane region" description="Helical" evidence="9">
    <location>
        <begin position="353"/>
        <end position="376"/>
    </location>
</feature>
<dbReference type="SUPFAM" id="SSF56601">
    <property type="entry name" value="beta-lactamase/transpeptidase-like"/>
    <property type="match status" value="1"/>
</dbReference>
<name>A0ABU0AB10_9BACI</name>
<evidence type="ECO:0000313" key="12">
    <source>
        <dbReference type="Proteomes" id="UP001238088"/>
    </source>
</evidence>
<feature type="region of interest" description="Disordered" evidence="8">
    <location>
        <begin position="324"/>
        <end position="346"/>
    </location>
</feature>
<dbReference type="PRINTS" id="PR00725">
    <property type="entry name" value="DADACBPTASE1"/>
</dbReference>
<keyword evidence="9" id="KW-0472">Membrane</keyword>
<dbReference type="PANTHER" id="PTHR21581">
    <property type="entry name" value="D-ALANYL-D-ALANINE CARBOXYPEPTIDASE"/>
    <property type="match status" value="1"/>
</dbReference>